<dbReference type="InterPro" id="IPR024301">
    <property type="entry name" value="Amidase_6"/>
</dbReference>
<dbReference type="KEGG" id="dku:Desku_0472"/>
<dbReference type="Pfam" id="PF12671">
    <property type="entry name" value="Amidase_6"/>
    <property type="match status" value="1"/>
</dbReference>
<dbReference type="PANTHER" id="PTHR40032:SF1">
    <property type="entry name" value="EXPORTED PROTEIN"/>
    <property type="match status" value="1"/>
</dbReference>
<feature type="domain" description="Putative amidase" evidence="2">
    <location>
        <begin position="202"/>
        <end position="371"/>
    </location>
</feature>
<accession>A0AAU8PTV2</accession>
<dbReference type="RefSeq" id="WP_013821609.1">
    <property type="nucleotide sequence ID" value="NC_015573.1"/>
</dbReference>
<gene>
    <name evidence="3" type="ordered locus">Desku_0472</name>
</gene>
<reference evidence="4" key="1">
    <citation type="submission" date="2011-05" db="EMBL/GenBank/DDBJ databases">
        <title>Complete sequence of Desulfotomaculum kuznetsovii DSM 6115.</title>
        <authorList>
            <person name="Lucas S."/>
            <person name="Han J."/>
            <person name="Lapidus A."/>
            <person name="Cheng J.-F."/>
            <person name="Goodwin L."/>
            <person name="Pitluck S."/>
            <person name="Peters L."/>
            <person name="Mikhailova N."/>
            <person name="Lu M."/>
            <person name="Saunders E."/>
            <person name="Han C."/>
            <person name="Tapia R."/>
            <person name="Land M."/>
            <person name="Hauser L."/>
            <person name="Kyrpides N."/>
            <person name="Ivanova N."/>
            <person name="Pagani I."/>
            <person name="Nazina T."/>
            <person name="Ivanova A."/>
            <person name="Parshina S."/>
            <person name="Kuever J."/>
            <person name="Muyzer G."/>
            <person name="Plugge C."/>
            <person name="Stams A."/>
            <person name="Woyke T."/>
        </authorList>
    </citation>
    <scope>NUCLEOTIDE SEQUENCE [LARGE SCALE GENOMIC DNA]</scope>
    <source>
        <strain evidence="4">DSM 6115 / VKM B-1805 / 17</strain>
    </source>
</reference>
<dbReference type="Proteomes" id="UP000009229">
    <property type="component" value="Chromosome"/>
</dbReference>
<dbReference type="EMBL" id="CP002770">
    <property type="protein sequence ID" value="AEG14094.1"/>
    <property type="molecule type" value="Genomic_DNA"/>
</dbReference>
<evidence type="ECO:0000256" key="1">
    <source>
        <dbReference type="SAM" id="SignalP"/>
    </source>
</evidence>
<dbReference type="Gene3D" id="3.90.1720.10">
    <property type="entry name" value="endopeptidase domain like (from Nostoc punctiforme)"/>
    <property type="match status" value="1"/>
</dbReference>
<evidence type="ECO:0000259" key="2">
    <source>
        <dbReference type="Pfam" id="PF12671"/>
    </source>
</evidence>
<evidence type="ECO:0000313" key="3">
    <source>
        <dbReference type="EMBL" id="AEG14094.1"/>
    </source>
</evidence>
<sequence length="401" mass="44909">MLLQKIILSLIIVSMAGILGASNCTATESPVSKKELETTVKEIFDTRARAIITGAAPAPALACYDTGAKLGRWALAHEEHKLNFVQQWAKKRGVRFIEAKPSIHITWFRVRGDTAEFIVHQTLQLGYVYPNDPAVNRFGIGTRHWMELVKRGGKWLIRKDFYTDGLGDDTLVPKPTPADGPAYIGTVVKSDSIQNYTKGVFDREGAARYADKYAGLAWGAGNNHKYNPRYRDLNGNGGDCTNFVSQCLGDQEGGRLPMDGTWYYRYDRNGGSGSRAWVQTEAFASWLLYSGHARRIARGTFPELNQPGAKFPRGAVRELQKGDVIGYEEKGRIEHFAIVVGTDSRGYPVVDAHTVDRYHCPWDMGWDKKTVFHLFRINDGSQQISRAREEKRGVSCRTYPP</sequence>
<feature type="signal peptide" evidence="1">
    <location>
        <begin position="1"/>
        <end position="26"/>
    </location>
</feature>
<evidence type="ECO:0000313" key="4">
    <source>
        <dbReference type="Proteomes" id="UP000009229"/>
    </source>
</evidence>
<name>A0AAU8PTV2_DESK7</name>
<keyword evidence="4" id="KW-1185">Reference proteome</keyword>
<dbReference type="PANTHER" id="PTHR40032">
    <property type="entry name" value="EXPORTED PROTEIN-RELATED"/>
    <property type="match status" value="1"/>
</dbReference>
<protein>
    <recommendedName>
        <fullName evidence="2">Putative amidase domain-containing protein</fullName>
    </recommendedName>
</protein>
<organism evidence="3 4">
    <name type="scientific">Desulfofundulus kuznetsovii (strain DSM 6115 / VKM B-1805 / 17)</name>
    <name type="common">Desulfotomaculum kuznetsovii</name>
    <dbReference type="NCBI Taxonomy" id="760568"/>
    <lineage>
        <taxon>Bacteria</taxon>
        <taxon>Bacillati</taxon>
        <taxon>Bacillota</taxon>
        <taxon>Clostridia</taxon>
        <taxon>Eubacteriales</taxon>
        <taxon>Peptococcaceae</taxon>
        <taxon>Desulfofundulus</taxon>
    </lineage>
</organism>
<dbReference type="AlphaFoldDB" id="A0AAU8PTV2"/>
<feature type="chain" id="PRO_5043964331" description="Putative amidase domain-containing protein" evidence="1">
    <location>
        <begin position="27"/>
        <end position="401"/>
    </location>
</feature>
<keyword evidence="1" id="KW-0732">Signal</keyword>
<proteinExistence type="predicted"/>